<protein>
    <recommendedName>
        <fullName evidence="17">PA domain-containing protein</fullName>
    </recommendedName>
</protein>
<evidence type="ECO:0000313" key="15">
    <source>
        <dbReference type="EMBL" id="CAJ1970218.1"/>
    </source>
</evidence>
<dbReference type="GO" id="GO:0016020">
    <property type="term" value="C:membrane"/>
    <property type="evidence" value="ECO:0007669"/>
    <property type="project" value="UniProtKB-SubCell"/>
</dbReference>
<reference evidence="15" key="1">
    <citation type="submission" date="2023-08" db="EMBL/GenBank/DDBJ databases">
        <authorList>
            <person name="Audoor S."/>
            <person name="Bilcke G."/>
        </authorList>
    </citation>
    <scope>NUCLEOTIDE SEQUENCE</scope>
</reference>
<keyword evidence="16" id="KW-1185">Reference proteome</keyword>
<keyword evidence="4" id="KW-0732">Signal</keyword>
<feature type="region of interest" description="Disordered" evidence="11">
    <location>
        <begin position="739"/>
        <end position="797"/>
    </location>
</feature>
<feature type="domain" description="Vacuolar sorting receptor thioredoxin-like" evidence="14">
    <location>
        <begin position="214"/>
        <end position="417"/>
    </location>
</feature>
<keyword evidence="2" id="KW-0245">EGF-like domain</keyword>
<dbReference type="Pfam" id="PF25011">
    <property type="entry name" value="VSR_TRX"/>
    <property type="match status" value="1"/>
</dbReference>
<dbReference type="PANTHER" id="PTHR22702:SF1">
    <property type="entry name" value="PROTEASE-ASSOCIATED DOMAIN-CONTAINING PROTEIN 1"/>
    <property type="match status" value="1"/>
</dbReference>
<feature type="compositionally biased region" description="Low complexity" evidence="11">
    <location>
        <begin position="778"/>
        <end position="797"/>
    </location>
</feature>
<dbReference type="PANTHER" id="PTHR22702">
    <property type="entry name" value="PROTEASE-ASSOCIATED DOMAIN-CONTAINING PROTEIN"/>
    <property type="match status" value="1"/>
</dbReference>
<accession>A0AAD2GE91</accession>
<keyword evidence="8 12" id="KW-0472">Membrane</keyword>
<feature type="domain" description="PA" evidence="13">
    <location>
        <begin position="78"/>
        <end position="189"/>
    </location>
</feature>
<evidence type="ECO:0000259" key="13">
    <source>
        <dbReference type="Pfam" id="PF02225"/>
    </source>
</evidence>
<evidence type="ECO:0000256" key="5">
    <source>
        <dbReference type="ARBA" id="ARBA00022737"/>
    </source>
</evidence>
<keyword evidence="9" id="KW-0325">Glycoprotein</keyword>
<evidence type="ECO:0000256" key="2">
    <source>
        <dbReference type="ARBA" id="ARBA00022536"/>
    </source>
</evidence>
<dbReference type="GO" id="GO:0012505">
    <property type="term" value="C:endomembrane system"/>
    <property type="evidence" value="ECO:0007669"/>
    <property type="project" value="UniProtKB-SubCell"/>
</dbReference>
<dbReference type="InterPro" id="IPR003137">
    <property type="entry name" value="PA_domain"/>
</dbReference>
<dbReference type="Gene3D" id="3.50.30.30">
    <property type="match status" value="1"/>
</dbReference>
<proteinExistence type="predicted"/>
<evidence type="ECO:0000256" key="11">
    <source>
        <dbReference type="SAM" id="MobiDB-lite"/>
    </source>
</evidence>
<evidence type="ECO:0000256" key="6">
    <source>
        <dbReference type="ARBA" id="ARBA00022837"/>
    </source>
</evidence>
<comment type="subcellular location">
    <subcellularLocation>
        <location evidence="10">Endomembrane system</location>
        <topology evidence="10">Single-pass membrane protein</topology>
    </subcellularLocation>
    <subcellularLocation>
        <location evidence="1">Membrane</location>
        <topology evidence="1">Single-pass type I membrane protein</topology>
    </subcellularLocation>
</comment>
<evidence type="ECO:0000256" key="9">
    <source>
        <dbReference type="ARBA" id="ARBA00023180"/>
    </source>
</evidence>
<evidence type="ECO:0000256" key="12">
    <source>
        <dbReference type="SAM" id="Phobius"/>
    </source>
</evidence>
<organism evidence="15 16">
    <name type="scientific">Cylindrotheca closterium</name>
    <dbReference type="NCBI Taxonomy" id="2856"/>
    <lineage>
        <taxon>Eukaryota</taxon>
        <taxon>Sar</taxon>
        <taxon>Stramenopiles</taxon>
        <taxon>Ochrophyta</taxon>
        <taxon>Bacillariophyta</taxon>
        <taxon>Bacillariophyceae</taxon>
        <taxon>Bacillariophycidae</taxon>
        <taxon>Bacillariales</taxon>
        <taxon>Bacillariaceae</taxon>
        <taxon>Cylindrotheca</taxon>
    </lineage>
</organism>
<dbReference type="InterPro" id="IPR046450">
    <property type="entry name" value="PA_dom_sf"/>
</dbReference>
<dbReference type="InterPro" id="IPR056858">
    <property type="entry name" value="VSR_TRX"/>
</dbReference>
<keyword evidence="6" id="KW-0106">Calcium</keyword>
<evidence type="ECO:0000256" key="8">
    <source>
        <dbReference type="ARBA" id="ARBA00023136"/>
    </source>
</evidence>
<evidence type="ECO:0000256" key="3">
    <source>
        <dbReference type="ARBA" id="ARBA00022692"/>
    </source>
</evidence>
<name>A0AAD2GE91_9STRA</name>
<evidence type="ECO:0000256" key="4">
    <source>
        <dbReference type="ARBA" id="ARBA00022729"/>
    </source>
</evidence>
<feature type="compositionally biased region" description="Basic and acidic residues" evidence="11">
    <location>
        <begin position="765"/>
        <end position="775"/>
    </location>
</feature>
<dbReference type="EMBL" id="CAKOGP040002480">
    <property type="protein sequence ID" value="CAJ1970218.1"/>
    <property type="molecule type" value="Genomic_DNA"/>
</dbReference>
<keyword evidence="5" id="KW-0677">Repeat</keyword>
<evidence type="ECO:0008006" key="17">
    <source>
        <dbReference type="Google" id="ProtNLM"/>
    </source>
</evidence>
<dbReference type="Proteomes" id="UP001295423">
    <property type="component" value="Unassembled WGS sequence"/>
</dbReference>
<feature type="compositionally biased region" description="Basic and acidic residues" evidence="11">
    <location>
        <begin position="746"/>
        <end position="757"/>
    </location>
</feature>
<keyword evidence="3 12" id="KW-0812">Transmembrane</keyword>
<gene>
    <name evidence="15" type="ORF">CYCCA115_LOCUS24240</name>
</gene>
<keyword evidence="7 12" id="KW-1133">Transmembrane helix</keyword>
<comment type="caution">
    <text evidence="15">The sequence shown here is derived from an EMBL/GenBank/DDBJ whole genome shotgun (WGS) entry which is preliminary data.</text>
</comment>
<feature type="transmembrane region" description="Helical" evidence="12">
    <location>
        <begin position="799"/>
        <end position="820"/>
    </location>
</feature>
<evidence type="ECO:0000256" key="1">
    <source>
        <dbReference type="ARBA" id="ARBA00004479"/>
    </source>
</evidence>
<feature type="region of interest" description="Disordered" evidence="11">
    <location>
        <begin position="825"/>
        <end position="848"/>
    </location>
</feature>
<evidence type="ECO:0000313" key="16">
    <source>
        <dbReference type="Proteomes" id="UP001295423"/>
    </source>
</evidence>
<sequence>MMKKMTMMMMLRFVAYIEFVCLALLVIGGMHLVSCQPPGSKLTIKSPVVLAKELDHRDSLFGQLPYGTSIEEKIFYADNKLCDPTFDASKNGFPKREVTQDGKMQPFASTFILLVDRGGCTFVAKIRNAQRLGAVAAIIADNSCLCSDAECVAGDGICETAEPIMADDGSGADISIPSMLIFKTDADALIRHLKNNTNVVMEMSYELPSPDDRVEYDIFTVPTDGVSKAFLTTWKAMAKALGTRAYFKPHMYIYDGVRTHCTGTDGQSLCFNLCTNAGRYCATDPDNDLEKGISGADVVTESLRRICIWRIYGEGDGIGEAWWDYINEFERRCSPADYFANEECIKDAYTYAGVDGDVIVRCMLDSGGLDTDGSNSFLDQAIADQATMGVVVIPTVFVNTVALRGTMSSEAVFGAICSGFAEGSAPEVCAKCMSCPWDLATCVETNACVSEPDDTNEALMIHGDDPMLLGLGMLSGLLESFGGSEICGLNFEEIAEASNGGNADILDSLQLDEQCDTSQEEQFLGTLETFETCAGWDIKEVIETLPSALVGSAMRCAMKAMSLKDDEAFAETIATECAGVVLADNPLGNALKRILLEPEKNCLCMGELSELPECELDVWPIPVFGSGLKTWSCLLTNLGCGFLVPICESELTALDTCLPLSDDAENLCEAPATCEDSMLLSLPQSLAGMPIPDSCRQTNQNRMKGATSNVVARYNFFVEKCVDDVGFWDLPAPSSNYVDQSFSSDKVGDKDISKPAEEQSASTEKYNEELEEKQGDLSQSETSITEEVTTPESTSPSSFLTGLITGCIVTAVVAISVVLYHKKSSNKKTGPQGGGNDKRGLYTSIEMT</sequence>
<dbReference type="SUPFAM" id="SSF52025">
    <property type="entry name" value="PA domain"/>
    <property type="match status" value="1"/>
</dbReference>
<dbReference type="AlphaFoldDB" id="A0AAD2GE91"/>
<evidence type="ECO:0000256" key="7">
    <source>
        <dbReference type="ARBA" id="ARBA00022989"/>
    </source>
</evidence>
<evidence type="ECO:0000259" key="14">
    <source>
        <dbReference type="Pfam" id="PF25011"/>
    </source>
</evidence>
<evidence type="ECO:0000256" key="10">
    <source>
        <dbReference type="ARBA" id="ARBA00037847"/>
    </source>
</evidence>
<dbReference type="Pfam" id="PF02225">
    <property type="entry name" value="PA"/>
    <property type="match status" value="1"/>
</dbReference>